<sequence>MTKVWRLLFIFLTLSLILVVAANLVLPDNNLHMVFCDVGQGDGILLYQKDKQVIVDGGPNDSILSCMSRYLPFWDRKVEVVILTNPDTDHYTGLVSILKNYKVENYVAPQLSKDDASFAAFQKVVQAEEKEGMRVHYGYAGQRIDLASPGVTSRAWRVWEMEEVWPTREYFAQTVIPAQAGNQKDIDWVPASAGMTKEGAVLSTSTGKETNELSLVYLLKFGNFKALLTGDLQPPATDAVAQFIARQEGERGLKSATTVLKVPHHGSKNGLTEGLLKAVSPQLAVISVGRNNRFGHPSPETLNLLKGVQTLRTDQEGDIEVVTDGKMWWVSK</sequence>
<proteinExistence type="predicted"/>
<dbReference type="PANTHER" id="PTHR30619:SF1">
    <property type="entry name" value="RECOMBINATION PROTEIN 2"/>
    <property type="match status" value="1"/>
</dbReference>
<dbReference type="AlphaFoldDB" id="A0A1G1V0F3"/>
<feature type="domain" description="Metallo-beta-lactamase" evidence="1">
    <location>
        <begin position="38"/>
        <end position="289"/>
    </location>
</feature>
<dbReference type="Proteomes" id="UP000177967">
    <property type="component" value="Unassembled WGS sequence"/>
</dbReference>
<evidence type="ECO:0000313" key="2">
    <source>
        <dbReference type="EMBL" id="OGY08873.1"/>
    </source>
</evidence>
<accession>A0A1G1V0F3</accession>
<dbReference type="STRING" id="1797513.A2782_02125"/>
<gene>
    <name evidence="2" type="ORF">A2782_02125</name>
</gene>
<dbReference type="PANTHER" id="PTHR30619">
    <property type="entry name" value="DNA INTERNALIZATION/COMPETENCE PROTEIN COMEC/REC2"/>
    <property type="match status" value="1"/>
</dbReference>
<evidence type="ECO:0000259" key="1">
    <source>
        <dbReference type="Pfam" id="PF00753"/>
    </source>
</evidence>
<dbReference type="Gene3D" id="3.60.15.10">
    <property type="entry name" value="Ribonuclease Z/Hydroxyacylglutathione hydrolase-like"/>
    <property type="match status" value="1"/>
</dbReference>
<dbReference type="InterPro" id="IPR052159">
    <property type="entry name" value="Competence_DNA_uptake"/>
</dbReference>
<dbReference type="SUPFAM" id="SSF56281">
    <property type="entry name" value="Metallo-hydrolase/oxidoreductase"/>
    <property type="match status" value="1"/>
</dbReference>
<reference evidence="2 3" key="1">
    <citation type="journal article" date="2016" name="Nat. Commun.">
        <title>Thousands of microbial genomes shed light on interconnected biogeochemical processes in an aquifer system.</title>
        <authorList>
            <person name="Anantharaman K."/>
            <person name="Brown C.T."/>
            <person name="Hug L.A."/>
            <person name="Sharon I."/>
            <person name="Castelle C.J."/>
            <person name="Probst A.J."/>
            <person name="Thomas B.C."/>
            <person name="Singh A."/>
            <person name="Wilkins M.J."/>
            <person name="Karaoz U."/>
            <person name="Brodie E.L."/>
            <person name="Williams K.H."/>
            <person name="Hubbard S.S."/>
            <person name="Banfield J.F."/>
        </authorList>
    </citation>
    <scope>NUCLEOTIDE SEQUENCE [LARGE SCALE GENOMIC DNA]</scope>
</reference>
<name>A0A1G1V0F3_9BACT</name>
<comment type="caution">
    <text evidence="2">The sequence shown here is derived from an EMBL/GenBank/DDBJ whole genome shotgun (WGS) entry which is preliminary data.</text>
</comment>
<evidence type="ECO:0000313" key="3">
    <source>
        <dbReference type="Proteomes" id="UP000177967"/>
    </source>
</evidence>
<dbReference type="EMBL" id="MHBW01000019">
    <property type="protein sequence ID" value="OGY08873.1"/>
    <property type="molecule type" value="Genomic_DNA"/>
</dbReference>
<protein>
    <recommendedName>
        <fullName evidence="1">Metallo-beta-lactamase domain-containing protein</fullName>
    </recommendedName>
</protein>
<dbReference type="InterPro" id="IPR036866">
    <property type="entry name" value="RibonucZ/Hydroxyglut_hydro"/>
</dbReference>
<dbReference type="InterPro" id="IPR001279">
    <property type="entry name" value="Metallo-B-lactamas"/>
</dbReference>
<organism evidence="2 3">
    <name type="scientific">Candidatus Blackburnbacteria bacterium RIFCSPHIGHO2_01_FULL_43_15b</name>
    <dbReference type="NCBI Taxonomy" id="1797513"/>
    <lineage>
        <taxon>Bacteria</taxon>
        <taxon>Candidatus Blackburniibacteriota</taxon>
    </lineage>
</organism>
<dbReference type="Pfam" id="PF00753">
    <property type="entry name" value="Lactamase_B"/>
    <property type="match status" value="1"/>
</dbReference>